<evidence type="ECO:0000256" key="2">
    <source>
        <dbReference type="SAM" id="MobiDB-lite"/>
    </source>
</evidence>
<feature type="compositionally biased region" description="Polar residues" evidence="2">
    <location>
        <begin position="58"/>
        <end position="69"/>
    </location>
</feature>
<gene>
    <name evidence="3" type="ORF">PBRA_001602</name>
</gene>
<dbReference type="EMBL" id="CDSF01000101">
    <property type="protein sequence ID" value="CEP00548.1"/>
    <property type="molecule type" value="Genomic_DNA"/>
</dbReference>
<keyword evidence="4" id="KW-1185">Reference proteome</keyword>
<feature type="coiled-coil region" evidence="1">
    <location>
        <begin position="388"/>
        <end position="532"/>
    </location>
</feature>
<dbReference type="OMA" id="AYEARAC"/>
<evidence type="ECO:0000313" key="3">
    <source>
        <dbReference type="EMBL" id="CEP00548.1"/>
    </source>
</evidence>
<dbReference type="Proteomes" id="UP000039324">
    <property type="component" value="Unassembled WGS sequence"/>
</dbReference>
<name>A0A0G4IYW0_PLABS</name>
<feature type="region of interest" description="Disordered" evidence="2">
    <location>
        <begin position="41"/>
        <end position="69"/>
    </location>
</feature>
<keyword evidence="1" id="KW-0175">Coiled coil</keyword>
<proteinExistence type="predicted"/>
<reference evidence="3 4" key="1">
    <citation type="submission" date="2015-02" db="EMBL/GenBank/DDBJ databases">
        <authorList>
            <person name="Chooi Y.-H."/>
        </authorList>
    </citation>
    <scope>NUCLEOTIDE SEQUENCE [LARGE SCALE GENOMIC DNA]</scope>
    <source>
        <strain evidence="3">E3</strain>
    </source>
</reference>
<accession>A0A0G4IYW0</accession>
<sequence>MEQAKNAKKEEHTRFVESLLVEMDGNKKKMIRDTLKTQVKVAGMPQQRHPRSARTDRSGNGISPTESKPLSVTSVFNHYCRGYLPPGQTFAYIEKKSQVMDLKHFNDFLRDFGLHPGCFESREEVNILFRKLNLMSKKHESRVELSRAQFEVFIQGVLSFKAPSHQRGMSSEDALNTWRRHKLSGDQSHWMNLQTLTEEPLEPMDTITEADDAGKVADDVLDVAEDDPPSDVVESLGDLQAIDDVEQQTWTTKSDKVVELSQKVSILAMQLDQRNDLLREMHLLHMLYVPDARAPDPALARHPAEDIVSGSCEAAALEQALDRERAELQSCMDWARQGLRQADVDKNVLKQDVSELKGRIVNDDHDKKELCHDLEEVQSARWQATDSIDDLLQQLQDARLTTSRLQSDLESVNATSARDIAEGRHCIDTLRNTIADLNARLHEKTSDADRLTVELQRAQAGSNRELDRALADYTKVRHDLDSAERQVAALQFNLDNEVREHQNVADDRARMLIEHEAALESARQEHDLLQERAIAKVQQDLHRECERFLQKQSESDDEIARLHHQVDDTRAALEASQAKVPTTARRQLSCKASDDDSDKVAALESERGTAFERLRAATAESAIKATALDAAMAENVDLVAKLRQAIDANAQLIASNRNDNQRQCDLMAALRTEIDQKQQLAAQLGDLRSDHERLAALTDQLQGDLLKKSQEINRLVQAGKETQQTMSAKLQEATIRFEEDLQTERARLEQVEASHATTATGLHAEITNLKVGSRVHSANVHTSQYGHQREESALRFGVADRDATIRDLTWSLTTSTNALADSEGRRAQLEAMVASRDAQIGELRSTLAAESLARQRQRDQCADVRRQLQQAHSTIAGALDGINLAIVE</sequence>
<protein>
    <submittedName>
        <fullName evidence="3">Uncharacterized protein</fullName>
    </submittedName>
</protein>
<dbReference type="AlphaFoldDB" id="A0A0G4IYW0"/>
<evidence type="ECO:0000313" key="4">
    <source>
        <dbReference type="Proteomes" id="UP000039324"/>
    </source>
</evidence>
<evidence type="ECO:0000256" key="1">
    <source>
        <dbReference type="SAM" id="Coils"/>
    </source>
</evidence>
<organism evidence="3 4">
    <name type="scientific">Plasmodiophora brassicae</name>
    <name type="common">Clubroot disease agent</name>
    <dbReference type="NCBI Taxonomy" id="37360"/>
    <lineage>
        <taxon>Eukaryota</taxon>
        <taxon>Sar</taxon>
        <taxon>Rhizaria</taxon>
        <taxon>Endomyxa</taxon>
        <taxon>Phytomyxea</taxon>
        <taxon>Plasmodiophorida</taxon>
        <taxon>Plasmodiophoridae</taxon>
        <taxon>Plasmodiophora</taxon>
    </lineage>
</organism>